<dbReference type="RefSeq" id="WP_044224833.1">
    <property type="nucleotide sequence ID" value="NZ_JBKAGJ010000043.1"/>
</dbReference>
<keyword evidence="10" id="KW-0862">Zinc</keyword>
<dbReference type="Gene3D" id="2.60.40.1730">
    <property type="entry name" value="tricorn interacting facor f3 domain"/>
    <property type="match status" value="1"/>
</dbReference>
<evidence type="ECO:0000256" key="7">
    <source>
        <dbReference type="ARBA" id="ARBA00022670"/>
    </source>
</evidence>
<dbReference type="CDD" id="cd09603">
    <property type="entry name" value="M1_APN_like"/>
    <property type="match status" value="1"/>
</dbReference>
<evidence type="ECO:0000313" key="15">
    <source>
        <dbReference type="Proteomes" id="UP000029736"/>
    </source>
</evidence>
<comment type="caution">
    <text evidence="14">The sequence shown here is derived from an EMBL/GenBank/DDBJ whole genome shotgun (WGS) entry which is preliminary data.</text>
</comment>
<proteinExistence type="inferred from homology"/>
<feature type="domain" description="Aminopeptidase N-like N-terminal" evidence="13">
    <location>
        <begin position="31"/>
        <end position="204"/>
    </location>
</feature>
<dbReference type="GO" id="GO:0006508">
    <property type="term" value="P:proteolysis"/>
    <property type="evidence" value="ECO:0007669"/>
    <property type="project" value="UniProtKB-KW"/>
</dbReference>
<dbReference type="PANTHER" id="PTHR11533:SF174">
    <property type="entry name" value="PUROMYCIN-SENSITIVE AMINOPEPTIDASE-RELATED"/>
    <property type="match status" value="1"/>
</dbReference>
<dbReference type="SUPFAM" id="SSF55486">
    <property type="entry name" value="Metalloproteases ('zincins'), catalytic domain"/>
    <property type="match status" value="1"/>
</dbReference>
<keyword evidence="9" id="KW-0378">Hydrolase</keyword>
<comment type="catalytic activity">
    <reaction evidence="1">
        <text>Release of an N-terminal amino acid, Xaa-|-Yaa- from a peptide, amide or arylamide. Xaa is preferably Ala, but may be most amino acids including Pro (slow action). When a terminal hydrophobic residue is followed by a prolyl residue, the two may be released as an intact Xaa-Pro dipeptide.</text>
        <dbReference type="EC" id="3.4.11.2"/>
    </reaction>
</comment>
<evidence type="ECO:0000256" key="9">
    <source>
        <dbReference type="ARBA" id="ARBA00022801"/>
    </source>
</evidence>
<dbReference type="GO" id="GO:0042277">
    <property type="term" value="F:peptide binding"/>
    <property type="evidence" value="ECO:0007669"/>
    <property type="project" value="TreeGrafter"/>
</dbReference>
<dbReference type="GO" id="GO:0005737">
    <property type="term" value="C:cytoplasm"/>
    <property type="evidence" value="ECO:0007669"/>
    <property type="project" value="TreeGrafter"/>
</dbReference>
<dbReference type="InterPro" id="IPR045357">
    <property type="entry name" value="Aminopeptidase_N-like_N"/>
</dbReference>
<dbReference type="PANTHER" id="PTHR11533">
    <property type="entry name" value="PROTEASE M1 ZINC METALLOPROTEASE"/>
    <property type="match status" value="1"/>
</dbReference>
<evidence type="ECO:0000259" key="12">
    <source>
        <dbReference type="Pfam" id="PF01433"/>
    </source>
</evidence>
<evidence type="ECO:0000256" key="3">
    <source>
        <dbReference type="ARBA" id="ARBA00010136"/>
    </source>
</evidence>
<dbReference type="GO" id="GO:0016020">
    <property type="term" value="C:membrane"/>
    <property type="evidence" value="ECO:0007669"/>
    <property type="project" value="TreeGrafter"/>
</dbReference>
<protein>
    <recommendedName>
        <fullName evidence="5">Aminopeptidase N</fullName>
        <ecNumber evidence="4">3.4.11.2</ecNumber>
    </recommendedName>
</protein>
<dbReference type="InterPro" id="IPR042097">
    <property type="entry name" value="Aminopeptidase_N-like_N_sf"/>
</dbReference>
<evidence type="ECO:0000256" key="2">
    <source>
        <dbReference type="ARBA" id="ARBA00001947"/>
    </source>
</evidence>
<evidence type="ECO:0000256" key="6">
    <source>
        <dbReference type="ARBA" id="ARBA00022438"/>
    </source>
</evidence>
<dbReference type="InterPro" id="IPR014782">
    <property type="entry name" value="Peptidase_M1_dom"/>
</dbReference>
<dbReference type="Pfam" id="PF01433">
    <property type="entry name" value="Peptidase_M1"/>
    <property type="match status" value="1"/>
</dbReference>
<dbReference type="STRING" id="1524460.IX84_20610"/>
<keyword evidence="15" id="KW-1185">Reference proteome</keyword>
<evidence type="ECO:0000256" key="5">
    <source>
        <dbReference type="ARBA" id="ARBA00015611"/>
    </source>
</evidence>
<keyword evidence="8" id="KW-0479">Metal-binding</keyword>
<dbReference type="GO" id="GO:0005615">
    <property type="term" value="C:extracellular space"/>
    <property type="evidence" value="ECO:0007669"/>
    <property type="project" value="TreeGrafter"/>
</dbReference>
<dbReference type="PRINTS" id="PR00756">
    <property type="entry name" value="ALADIPTASE"/>
</dbReference>
<dbReference type="SUPFAM" id="SSF63737">
    <property type="entry name" value="Leukotriene A4 hydrolase N-terminal domain"/>
    <property type="match status" value="1"/>
</dbReference>
<dbReference type="InterPro" id="IPR050344">
    <property type="entry name" value="Peptidase_M1_aminopeptidases"/>
</dbReference>
<evidence type="ECO:0000256" key="11">
    <source>
        <dbReference type="ARBA" id="ARBA00023049"/>
    </source>
</evidence>
<dbReference type="GO" id="GO:0008270">
    <property type="term" value="F:zinc ion binding"/>
    <property type="evidence" value="ECO:0007669"/>
    <property type="project" value="InterPro"/>
</dbReference>
<dbReference type="InterPro" id="IPR001930">
    <property type="entry name" value="Peptidase_M1"/>
</dbReference>
<dbReference type="EC" id="3.4.11.2" evidence="4"/>
<dbReference type="AlphaFoldDB" id="A0A098S5Q1"/>
<dbReference type="GO" id="GO:0016285">
    <property type="term" value="F:alanyl aminopeptidase activity"/>
    <property type="evidence" value="ECO:0007669"/>
    <property type="project" value="UniProtKB-EC"/>
</dbReference>
<keyword evidence="11" id="KW-0482">Metalloprotease</keyword>
<evidence type="ECO:0000256" key="10">
    <source>
        <dbReference type="ARBA" id="ARBA00022833"/>
    </source>
</evidence>
<name>A0A098S5Q1_9BACT</name>
<dbReference type="Gene3D" id="1.10.390.10">
    <property type="entry name" value="Neutral Protease Domain 2"/>
    <property type="match status" value="1"/>
</dbReference>
<gene>
    <name evidence="14" type="ORF">IX84_20610</name>
</gene>
<comment type="cofactor">
    <cofactor evidence="2">
        <name>Zn(2+)</name>
        <dbReference type="ChEBI" id="CHEBI:29105"/>
    </cofactor>
</comment>
<dbReference type="Pfam" id="PF17900">
    <property type="entry name" value="Peptidase_M1_N"/>
    <property type="match status" value="1"/>
</dbReference>
<keyword evidence="6" id="KW-0031">Aminopeptidase</keyword>
<evidence type="ECO:0000256" key="8">
    <source>
        <dbReference type="ARBA" id="ARBA00022723"/>
    </source>
</evidence>
<dbReference type="InterPro" id="IPR027268">
    <property type="entry name" value="Peptidase_M4/M1_CTD_sf"/>
</dbReference>
<reference evidence="14 15" key="1">
    <citation type="journal article" date="2014" name="Int. J. Syst. Evol. Microbiol.">
        <title>Phaeodactylibacter xiamenensis gen. nov., sp. nov., a member of the family Saprospiraceae isolated from the marine alga Phaeodactylum tricornutum.</title>
        <authorList>
            <person name="Chen Z.Jr."/>
            <person name="Lei X."/>
            <person name="Lai Q."/>
            <person name="Li Y."/>
            <person name="Zhang B."/>
            <person name="Zhang J."/>
            <person name="Zhang H."/>
            <person name="Yang L."/>
            <person name="Zheng W."/>
            <person name="Tian Y."/>
            <person name="Yu Z."/>
            <person name="Xu H.Jr."/>
            <person name="Zheng T."/>
        </authorList>
    </citation>
    <scope>NUCLEOTIDE SEQUENCE [LARGE SCALE GENOMIC DNA]</scope>
    <source>
        <strain evidence="14 15">KD52</strain>
    </source>
</reference>
<dbReference type="Proteomes" id="UP000029736">
    <property type="component" value="Unassembled WGS sequence"/>
</dbReference>
<evidence type="ECO:0000259" key="13">
    <source>
        <dbReference type="Pfam" id="PF17900"/>
    </source>
</evidence>
<accession>A0A098S5Q1</accession>
<evidence type="ECO:0000256" key="4">
    <source>
        <dbReference type="ARBA" id="ARBA00012564"/>
    </source>
</evidence>
<sequence length="536" mass="60567">MRIFLLLLVLLCPLLLLAQASIPRLSQIDVQHYTFQLELSDAHDTIQGSALIDIRFLQALDTLVLDLVAAEAGQGGMQVLEVKEGGEPLNYRHEGAQLHIALGSPTAAGSARQFAIQYKGVPADGLIIAQNKYGDRTFFGDNWPNRAHHYLPCVDHPSDKATVAFMIIAPDHYQVVGSGLQLEELNLDHETKLTFWRMDTPIPTKVAVFGAAQFAVSRAGEVAGIPVSSWVYPENRTEGYQDYAQATEVLQFFIDSIGPYSYPKLANVQSKTRYGGMENASNIFYFENSVTGGQDHEDLIAHEVAHQWFGNSVTEGNWHHIWLSEGFATYGANLYIEHKYGRDAMAKRLLTERQQVLQFARQSNRPIIDTLITNWNRLLNANAYQKGNWVLHMLRHKVGERAFWSGLRAYYKAYQNGNALTRDFQEVMEIASGQDLSGFFYQWLYQPGVPEIGVSWSWSKKEGLQLDIGQLRSDATYTFPLDIAAEAPDGTRETWTVNIDQEQQTVTLPCDFEPQRLWLDPDTWLLFSAELKQMKN</sequence>
<dbReference type="GO" id="GO:0070006">
    <property type="term" value="F:metalloaminopeptidase activity"/>
    <property type="evidence" value="ECO:0007669"/>
    <property type="project" value="TreeGrafter"/>
</dbReference>
<dbReference type="GO" id="GO:0043171">
    <property type="term" value="P:peptide catabolic process"/>
    <property type="evidence" value="ECO:0007669"/>
    <property type="project" value="TreeGrafter"/>
</dbReference>
<keyword evidence="7" id="KW-0645">Protease</keyword>
<feature type="domain" description="Peptidase M1 membrane alanine aminopeptidase" evidence="12">
    <location>
        <begin position="246"/>
        <end position="443"/>
    </location>
</feature>
<dbReference type="OrthoDB" id="100605at2"/>
<dbReference type="EMBL" id="JPOS01000077">
    <property type="protein sequence ID" value="KGE86557.1"/>
    <property type="molecule type" value="Genomic_DNA"/>
</dbReference>
<comment type="similarity">
    <text evidence="3">Belongs to the peptidase M1 family.</text>
</comment>
<organism evidence="14 15">
    <name type="scientific">Phaeodactylibacter xiamenensis</name>
    <dbReference type="NCBI Taxonomy" id="1524460"/>
    <lineage>
        <taxon>Bacteria</taxon>
        <taxon>Pseudomonadati</taxon>
        <taxon>Bacteroidota</taxon>
        <taxon>Saprospiria</taxon>
        <taxon>Saprospirales</taxon>
        <taxon>Haliscomenobacteraceae</taxon>
        <taxon>Phaeodactylibacter</taxon>
    </lineage>
</organism>
<evidence type="ECO:0000313" key="14">
    <source>
        <dbReference type="EMBL" id="KGE86557.1"/>
    </source>
</evidence>
<evidence type="ECO:0000256" key="1">
    <source>
        <dbReference type="ARBA" id="ARBA00000098"/>
    </source>
</evidence>